<evidence type="ECO:0000313" key="2">
    <source>
        <dbReference type="EMBL" id="TKW21752.1"/>
    </source>
</evidence>
<organism evidence="2 3">
    <name type="scientific">Setaria viridis</name>
    <name type="common">Green bristlegrass</name>
    <name type="synonym">Setaria italica subsp. viridis</name>
    <dbReference type="NCBI Taxonomy" id="4556"/>
    <lineage>
        <taxon>Eukaryota</taxon>
        <taxon>Viridiplantae</taxon>
        <taxon>Streptophyta</taxon>
        <taxon>Embryophyta</taxon>
        <taxon>Tracheophyta</taxon>
        <taxon>Spermatophyta</taxon>
        <taxon>Magnoliopsida</taxon>
        <taxon>Liliopsida</taxon>
        <taxon>Poales</taxon>
        <taxon>Poaceae</taxon>
        <taxon>PACMAD clade</taxon>
        <taxon>Panicoideae</taxon>
        <taxon>Panicodae</taxon>
        <taxon>Paniceae</taxon>
        <taxon>Cenchrinae</taxon>
        <taxon>Setaria</taxon>
    </lineage>
</organism>
<gene>
    <name evidence="2" type="ORF">SEVIR_4G142100v2</name>
</gene>
<reference evidence="2" key="1">
    <citation type="submission" date="2019-03" db="EMBL/GenBank/DDBJ databases">
        <title>WGS assembly of Setaria viridis.</title>
        <authorList>
            <person name="Huang P."/>
            <person name="Jenkins J."/>
            <person name="Grimwood J."/>
            <person name="Barry K."/>
            <person name="Healey A."/>
            <person name="Mamidi S."/>
            <person name="Sreedasyam A."/>
            <person name="Shu S."/>
            <person name="Feldman M."/>
            <person name="Wu J."/>
            <person name="Yu Y."/>
            <person name="Chen C."/>
            <person name="Johnson J."/>
            <person name="Rokhsar D."/>
            <person name="Baxter I."/>
            <person name="Schmutz J."/>
            <person name="Brutnell T."/>
            <person name="Kellogg E."/>
        </authorList>
    </citation>
    <scope>NUCLEOTIDE SEQUENCE [LARGE SCALE GENOMIC DNA]</scope>
</reference>
<keyword evidence="3" id="KW-1185">Reference proteome</keyword>
<feature type="compositionally biased region" description="Polar residues" evidence="1">
    <location>
        <begin position="100"/>
        <end position="110"/>
    </location>
</feature>
<dbReference type="EMBL" id="CM016555">
    <property type="protein sequence ID" value="TKW21752.1"/>
    <property type="molecule type" value="Genomic_DNA"/>
</dbReference>
<name>A0A4U6V0E3_SETVI</name>
<evidence type="ECO:0000256" key="1">
    <source>
        <dbReference type="SAM" id="MobiDB-lite"/>
    </source>
</evidence>
<protein>
    <submittedName>
        <fullName evidence="2">Uncharacterized protein</fullName>
    </submittedName>
</protein>
<dbReference type="AlphaFoldDB" id="A0A4U6V0E3"/>
<proteinExistence type="predicted"/>
<evidence type="ECO:0000313" key="3">
    <source>
        <dbReference type="Proteomes" id="UP000298652"/>
    </source>
</evidence>
<accession>A0A4U6V0E3</accession>
<sequence>MNAHHPRRHSKRRTISNKRRNLAALIDHQQQVKGTSQQTSQQESTLAARTLMARTLAETTQPASAELHNKRRTLAARTSAHQAKEPLQPEPPRTKRNPHKTTAQNLRGPS</sequence>
<feature type="region of interest" description="Disordered" evidence="1">
    <location>
        <begin position="59"/>
        <end position="110"/>
    </location>
</feature>
<dbReference type="Gramene" id="TKW21752">
    <property type="protein sequence ID" value="TKW21752"/>
    <property type="gene ID" value="SEVIR_4G142100v2"/>
</dbReference>
<dbReference type="Proteomes" id="UP000298652">
    <property type="component" value="Chromosome 4"/>
</dbReference>